<dbReference type="Bgee" id="WBGene00022375">
    <property type="expression patterns" value="Expressed in material anatomical entity and 2 other cell types or tissues"/>
</dbReference>
<dbReference type="PANTHER" id="PTHR31464">
    <property type="entry name" value="PROTEIN CBG01266"/>
    <property type="match status" value="1"/>
</dbReference>
<dbReference type="STRING" id="6239.Y94H6A.2.1"/>
<dbReference type="PANTHER" id="PTHR31464:SF7">
    <property type="entry name" value="DUF4781 DOMAIN-CONTAINING PROTEIN"/>
    <property type="match status" value="1"/>
</dbReference>
<dbReference type="AlphaFoldDB" id="Q9N2W4"/>
<reference evidence="1 2" key="1">
    <citation type="journal article" date="1998" name="Science">
        <title>Genome sequence of the nematode C. elegans: a platform for investigating biology.</title>
        <authorList>
            <consortium name="The C. elegans sequencing consortium"/>
            <person name="Sulson J.E."/>
            <person name="Waterston R."/>
        </authorList>
    </citation>
    <scope>NUCLEOTIDE SEQUENCE [LARGE SCALE GENOMIC DNA]</scope>
    <source>
        <strain evidence="1 2">Bristol N2</strain>
    </source>
</reference>
<organism evidence="1 2">
    <name type="scientific">Caenorhabditis elegans</name>
    <dbReference type="NCBI Taxonomy" id="6239"/>
    <lineage>
        <taxon>Eukaryota</taxon>
        <taxon>Metazoa</taxon>
        <taxon>Ecdysozoa</taxon>
        <taxon>Nematoda</taxon>
        <taxon>Chromadorea</taxon>
        <taxon>Rhabditida</taxon>
        <taxon>Rhabditina</taxon>
        <taxon>Rhabditomorpha</taxon>
        <taxon>Rhabditoidea</taxon>
        <taxon>Rhabditidae</taxon>
        <taxon>Peloderinae</taxon>
        <taxon>Caenorhabditis</taxon>
    </lineage>
</organism>
<evidence type="ECO:0000313" key="3">
    <source>
        <dbReference type="WormBase" id="Y94H6A.2"/>
    </source>
</evidence>
<dbReference type="UCSC" id="Y94H6A.2">
    <property type="organism name" value="c. elegans"/>
</dbReference>
<dbReference type="eggNOG" id="ENOG502R8GY">
    <property type="taxonomic scope" value="Eukaryota"/>
</dbReference>
<dbReference type="InParanoid" id="Q9N2W4"/>
<dbReference type="FunCoup" id="Q9N2W4">
    <property type="interactions" value="6"/>
</dbReference>
<dbReference type="PaxDb" id="6239-Y94H6A.2"/>
<dbReference type="InterPro" id="IPR007767">
    <property type="entry name" value="DUF684"/>
</dbReference>
<dbReference type="WormBase" id="Y94H6A.2">
    <property type="protein sequence ID" value="CE49033"/>
    <property type="gene ID" value="WBGene00022375"/>
</dbReference>
<proteinExistence type="predicted"/>
<dbReference type="OrthoDB" id="5789346at2759"/>
<dbReference type="CTD" id="190800"/>
<evidence type="ECO:0000313" key="2">
    <source>
        <dbReference type="Proteomes" id="UP000001940"/>
    </source>
</evidence>
<accession>Q9N2W4</accession>
<dbReference type="RefSeq" id="NP_500249.2">
    <property type="nucleotide sequence ID" value="NM_067848.2"/>
</dbReference>
<dbReference type="SMR" id="Q9N2W4"/>
<dbReference type="Proteomes" id="UP000001940">
    <property type="component" value="Chromosome IV"/>
</dbReference>
<dbReference type="Pfam" id="PF05075">
    <property type="entry name" value="DUF684"/>
    <property type="match status" value="1"/>
</dbReference>
<dbReference type="AGR" id="WB:WBGene00022375"/>
<dbReference type="OMA" id="CKRHEEN"/>
<dbReference type="HOGENOM" id="CLU_040461_0_0_1"/>
<dbReference type="EMBL" id="BX284604">
    <property type="protein sequence ID" value="CCD74202.2"/>
    <property type="molecule type" value="Genomic_DNA"/>
</dbReference>
<name>Q9N2W4_CAEEL</name>
<protein>
    <submittedName>
        <fullName evidence="1">DUF4781 domain-containing protein</fullName>
    </submittedName>
</protein>
<dbReference type="KEGG" id="cel:CELE_Y94H6A.2"/>
<gene>
    <name evidence="1" type="ORF">CELE_Y94H6A.2</name>
    <name evidence="1 3" type="ORF">Y94H6A.2</name>
</gene>
<dbReference type="GeneID" id="190800"/>
<evidence type="ECO:0000313" key="1">
    <source>
        <dbReference type="EMBL" id="CCD74202.2"/>
    </source>
</evidence>
<sequence length="413" mass="47745">MAAVNYTTGFISVVTGCLGVHGAYASAAVVPHLTAICACGAIVSAYVTMAAYKDDKSTELILSELKTLDKKIGELSHKMDALFGDLKSFITTSHFYMNEVATIKTLMKYMQDTMNNPCKYTKELFRGAVTDNKPLWIAEQMIIKLDQEETNPLKMAMNCDPLRPTETFEKWRKIIDGVLAQCLILETYQNGMFCDKNMIGPSRLKKQTEELQLKMNRWAEEYRQDHSYWDDGVLSLIHNVQDNNEGSENIRNILTKELGKIMTNHKFYVIVYDFCDGSSEEYQFTSYSYFKRNFKSSFNRNGCNAFVLRSLRTQDCKRHEENLQRKLQAALPMEYDYRFKLIDYAEKLCKRFGDECGLVLIIRRNTTIFFGPVNWYLNEYSKRPGALIEGFFEKTFLGKNYDRKSFWIFAGVS</sequence>
<keyword evidence="2" id="KW-1185">Reference proteome</keyword>